<keyword evidence="2" id="KW-0472">Membrane</keyword>
<dbReference type="AlphaFoldDB" id="A0A1Q4V5I5"/>
<dbReference type="SUPFAM" id="SSF54001">
    <property type="entry name" value="Cysteine proteinases"/>
    <property type="match status" value="1"/>
</dbReference>
<feature type="domain" description="Transglutaminase-like" evidence="3">
    <location>
        <begin position="484"/>
        <end position="554"/>
    </location>
</feature>
<dbReference type="InterPro" id="IPR052901">
    <property type="entry name" value="Bact_TGase-like"/>
</dbReference>
<dbReference type="RefSeq" id="WP_073791132.1">
    <property type="nucleotide sequence ID" value="NZ_LFBV01000005.1"/>
</dbReference>
<evidence type="ECO:0000256" key="2">
    <source>
        <dbReference type="SAM" id="Phobius"/>
    </source>
</evidence>
<feature type="transmembrane region" description="Helical" evidence="2">
    <location>
        <begin position="117"/>
        <end position="136"/>
    </location>
</feature>
<reference evidence="4 5" key="1">
    <citation type="submission" date="2015-06" db="EMBL/GenBank/DDBJ databases">
        <title>Cloning and characterization of the uncialamcin biosynthetic gene cluster.</title>
        <authorList>
            <person name="Yan X."/>
            <person name="Huang T."/>
            <person name="Ge H."/>
            <person name="Shen B."/>
        </authorList>
    </citation>
    <scope>NUCLEOTIDE SEQUENCE [LARGE SCALE GENOMIC DNA]</scope>
    <source>
        <strain evidence="4 5">DCA2648</strain>
    </source>
</reference>
<protein>
    <submittedName>
        <fullName evidence="4">Transglutaminase</fullName>
    </submittedName>
</protein>
<dbReference type="PANTHER" id="PTHR42736">
    <property type="entry name" value="PROTEIN-GLUTAMINE GAMMA-GLUTAMYLTRANSFERASE"/>
    <property type="match status" value="1"/>
</dbReference>
<dbReference type="Pfam" id="PF11992">
    <property type="entry name" value="TgpA_N"/>
    <property type="match status" value="1"/>
</dbReference>
<keyword evidence="5" id="KW-1185">Reference proteome</keyword>
<dbReference type="InterPro" id="IPR002931">
    <property type="entry name" value="Transglutaminase-like"/>
</dbReference>
<proteinExistence type="predicted"/>
<dbReference type="InterPro" id="IPR025403">
    <property type="entry name" value="TgpA-like_C"/>
</dbReference>
<feature type="transmembrane region" description="Helical" evidence="2">
    <location>
        <begin position="166"/>
        <end position="183"/>
    </location>
</feature>
<name>A0A1Q4V5I5_9ACTN</name>
<dbReference type="EMBL" id="LFBV01000005">
    <property type="protein sequence ID" value="OKH93019.1"/>
    <property type="molecule type" value="Genomic_DNA"/>
</dbReference>
<comment type="caution">
    <text evidence="4">The sequence shown here is derived from an EMBL/GenBank/DDBJ whole genome shotgun (WGS) entry which is preliminary data.</text>
</comment>
<dbReference type="Gene3D" id="3.10.620.30">
    <property type="match status" value="1"/>
</dbReference>
<keyword evidence="2" id="KW-0812">Transmembrane</keyword>
<gene>
    <name evidence="4" type="ORF">AB852_21300</name>
</gene>
<keyword evidence="2" id="KW-1133">Transmembrane helix</keyword>
<dbReference type="InterPro" id="IPR038765">
    <property type="entry name" value="Papain-like_cys_pep_sf"/>
</dbReference>
<evidence type="ECO:0000313" key="4">
    <source>
        <dbReference type="EMBL" id="OKH93019.1"/>
    </source>
</evidence>
<feature type="transmembrane region" description="Helical" evidence="2">
    <location>
        <begin position="31"/>
        <end position="49"/>
    </location>
</feature>
<dbReference type="STRING" id="1048205.AB852_21300"/>
<dbReference type="InterPro" id="IPR021878">
    <property type="entry name" value="TgpA_N"/>
</dbReference>
<evidence type="ECO:0000313" key="5">
    <source>
        <dbReference type="Proteomes" id="UP000186455"/>
    </source>
</evidence>
<dbReference type="SMART" id="SM00460">
    <property type="entry name" value="TGc"/>
    <property type="match status" value="1"/>
</dbReference>
<dbReference type="PANTHER" id="PTHR42736:SF1">
    <property type="entry name" value="PROTEIN-GLUTAMINE GAMMA-GLUTAMYLTRANSFERASE"/>
    <property type="match status" value="1"/>
</dbReference>
<feature type="compositionally biased region" description="Low complexity" evidence="1">
    <location>
        <begin position="567"/>
        <end position="596"/>
    </location>
</feature>
<accession>A0A1Q4V5I5</accession>
<evidence type="ECO:0000256" key="1">
    <source>
        <dbReference type="SAM" id="MobiDB-lite"/>
    </source>
</evidence>
<feature type="transmembrane region" description="Helical" evidence="2">
    <location>
        <begin position="629"/>
        <end position="649"/>
    </location>
</feature>
<evidence type="ECO:0000259" key="3">
    <source>
        <dbReference type="SMART" id="SM00460"/>
    </source>
</evidence>
<dbReference type="Proteomes" id="UP000186455">
    <property type="component" value="Unassembled WGS sequence"/>
</dbReference>
<dbReference type="Pfam" id="PF13559">
    <property type="entry name" value="DUF4129"/>
    <property type="match status" value="1"/>
</dbReference>
<dbReference type="Pfam" id="PF01841">
    <property type="entry name" value="Transglut_core"/>
    <property type="match status" value="1"/>
</dbReference>
<organism evidence="4 5">
    <name type="scientific">Streptomyces uncialis</name>
    <dbReference type="NCBI Taxonomy" id="1048205"/>
    <lineage>
        <taxon>Bacteria</taxon>
        <taxon>Bacillati</taxon>
        <taxon>Actinomycetota</taxon>
        <taxon>Actinomycetes</taxon>
        <taxon>Kitasatosporales</taxon>
        <taxon>Streptomycetaceae</taxon>
        <taxon>Streptomyces</taxon>
    </lineage>
</organism>
<feature type="region of interest" description="Disordered" evidence="1">
    <location>
        <begin position="552"/>
        <end position="605"/>
    </location>
</feature>
<feature type="transmembrane region" description="Helical" evidence="2">
    <location>
        <begin position="226"/>
        <end position="244"/>
    </location>
</feature>
<sequence>MSGRTRLALCAALATLLAATSLVPLMETPTWLVQAAVLIGCQTAVGIVARRVPTPRPVTVLAQLATSVLLLTALFVGDRAVAGFLPGPDTVTAFAELVRTGGDDIGRYAIPAPLTDGVRLVLISGVLLIGLAVDVLAVTCRSAAPAGLPLLALYSVAAGIGGGEAGWAWFLLAAAGYLLLLLAEGRDRLSQWGRVFGGPPSTRGRVLGGLESGGGSARPVRTGRRIGALTLGIALVVPLALPALDGGLLGETGRGRGTGDAEGGTISAVNPLVSLQNSLNQPEDREVMRYTTNTPDTQEMYLRIVALDSFDGSAWKPSVRDIGDVPSTFPDPAGLSPEVKRSEVTTRIEAAGWYAQDWLPMPFPASGVEIDGRWRYEPVGRTLVGDHGQTTKGADYQVRSLIVQPTAAQLAEAPAPPPEFKQEFTRIPGSLPDVVEETARRVTAGASNDYERAVKLQDWFAVDGGFTYDTEVAAGSGSAAIARFLQQKQGFCVHFSFSMAAMARTLGIPARVAVGFTPGTPQSDGKMSVGLRDAHAWPELYFEGAGWTRFEPTPARGSTPDYTQPDTPAGSPSTPAGTPSETASSAPSAAPSASESCSVEQKRLDGGCGTAAPAVAAGSSGGGPPVGTILLITLGVVAALTVPFLPMLWRLRKRAVRLGASGGRTDSDAATRVLLVWRELLDTAWDHGIAPDASETPRTTAARIARVARLDTGAAESLRKVAEAVEQVLYAPAPRAAAGLADEVRAVRGALRASMGRCAGLRALLAPRSAVRVVWALSDRWQALRGRAGGGLARLRARFPVRGGAEAP</sequence>